<dbReference type="OrthoDB" id="9801445at2"/>
<dbReference type="GO" id="GO:0009231">
    <property type="term" value="P:riboflavin biosynthetic process"/>
    <property type="evidence" value="ECO:0007669"/>
    <property type="project" value="TreeGrafter"/>
</dbReference>
<dbReference type="InterPro" id="IPR003785">
    <property type="entry name" value="Creatininase/forma_Hydrolase"/>
</dbReference>
<evidence type="ECO:0000256" key="3">
    <source>
        <dbReference type="ARBA" id="ARBA00022801"/>
    </source>
</evidence>
<dbReference type="EMBL" id="AFEU01000002">
    <property type="protein sequence ID" value="EIJ80420.1"/>
    <property type="molecule type" value="Genomic_DNA"/>
</dbReference>
<keyword evidence="4" id="KW-0862">Zinc</keyword>
<evidence type="ECO:0000313" key="7">
    <source>
        <dbReference type="Proteomes" id="UP000010523"/>
    </source>
</evidence>
<dbReference type="PANTHER" id="PTHR35005:SF1">
    <property type="entry name" value="2-AMINO-5-FORMYLAMINO-6-RIBOSYLAMINOPYRIMIDIN-4(3H)-ONE 5'-MONOPHOSPHATE DEFORMYLASE"/>
    <property type="match status" value="1"/>
</dbReference>
<dbReference type="eggNOG" id="COG1402">
    <property type="taxonomic scope" value="Bacteria"/>
</dbReference>
<organism evidence="6 7">
    <name type="scientific">Bacillus methanolicus PB1</name>
    <dbReference type="NCBI Taxonomy" id="997296"/>
    <lineage>
        <taxon>Bacteria</taxon>
        <taxon>Bacillati</taxon>
        <taxon>Bacillota</taxon>
        <taxon>Bacilli</taxon>
        <taxon>Bacillales</taxon>
        <taxon>Bacillaceae</taxon>
        <taxon>Bacillus</taxon>
    </lineage>
</organism>
<evidence type="ECO:0000256" key="2">
    <source>
        <dbReference type="ARBA" id="ARBA00022723"/>
    </source>
</evidence>
<evidence type="ECO:0000256" key="4">
    <source>
        <dbReference type="ARBA" id="ARBA00022833"/>
    </source>
</evidence>
<comment type="cofactor">
    <cofactor evidence="1">
        <name>Zn(2+)</name>
        <dbReference type="ChEBI" id="CHEBI:29105"/>
    </cofactor>
</comment>
<protein>
    <submittedName>
        <fullName evidence="6">Creatininase</fullName>
    </submittedName>
</protein>
<dbReference type="Proteomes" id="UP000010523">
    <property type="component" value="Unassembled WGS sequence"/>
</dbReference>
<evidence type="ECO:0000256" key="1">
    <source>
        <dbReference type="ARBA" id="ARBA00001947"/>
    </source>
</evidence>
<dbReference type="Pfam" id="PF02633">
    <property type="entry name" value="Creatininase"/>
    <property type="match status" value="1"/>
</dbReference>
<dbReference type="Gene3D" id="3.40.50.10310">
    <property type="entry name" value="Creatininase"/>
    <property type="match status" value="1"/>
</dbReference>
<reference evidence="6 7" key="1">
    <citation type="journal article" date="2012" name="Appl. Environ. Microbiol.">
        <title>Genome Sequence of Thermotolerant Bacillus methanolicus: Features and Regulation Related to Methylotrophy and Production of L-Lysine and L-Glutamate from Methanol.</title>
        <authorList>
            <person name="Heggeset T.M."/>
            <person name="Krog A."/>
            <person name="Balzer S."/>
            <person name="Wentzel A."/>
            <person name="Ellingsen T.E."/>
            <person name="Brautaset T."/>
        </authorList>
    </citation>
    <scope>NUCLEOTIDE SEQUENCE [LARGE SCALE GENOMIC DNA]</scope>
    <source>
        <strain evidence="6 7">PB1</strain>
    </source>
</reference>
<dbReference type="GO" id="GO:0016811">
    <property type="term" value="F:hydrolase activity, acting on carbon-nitrogen (but not peptide) bonds, in linear amides"/>
    <property type="evidence" value="ECO:0007669"/>
    <property type="project" value="TreeGrafter"/>
</dbReference>
<dbReference type="PANTHER" id="PTHR35005">
    <property type="entry name" value="3-DEHYDRO-SCYLLO-INOSOSE HYDROLASE"/>
    <property type="match status" value="1"/>
</dbReference>
<gene>
    <name evidence="6" type="ORF">PB1_08672</name>
</gene>
<proteinExistence type="inferred from homology"/>
<evidence type="ECO:0000256" key="5">
    <source>
        <dbReference type="ARBA" id="ARBA00024029"/>
    </source>
</evidence>
<keyword evidence="2" id="KW-0479">Metal-binding</keyword>
<comment type="similarity">
    <text evidence="5">Belongs to the creatininase superfamily.</text>
</comment>
<dbReference type="SUPFAM" id="SSF102215">
    <property type="entry name" value="Creatininase"/>
    <property type="match status" value="1"/>
</dbReference>
<keyword evidence="7" id="KW-1185">Reference proteome</keyword>
<name>I3E1P9_BACMT</name>
<keyword evidence="3" id="KW-0378">Hydrolase</keyword>
<comment type="caution">
    <text evidence="6">The sequence shown here is derived from an EMBL/GenBank/DDBJ whole genome shotgun (WGS) entry which is preliminary data.</text>
</comment>
<evidence type="ECO:0000313" key="6">
    <source>
        <dbReference type="EMBL" id="EIJ80420.1"/>
    </source>
</evidence>
<sequence length="276" mass="30871">MDLCYHGEVFERNFLGRLTSKQVEELPKQKALVILPIGAVEQHGPHLPIYTDSLIAEGVLKAVCNYLNEDDNIWILPAIPYGKSTEHLGYAGTISLSGSTLQLIVKDIATSLQKSGFRKLVLFNTHGGNHDLLNMIARDIRIETGLITFRLNSYDFDVAEDIITKQEAAYGIHGGEVETSLVLSFKSEWVKKELCPSEIMQFPMKIKHLQLKGNNYFAWKMEDISNTGILGNARKATKEKGEKIIGRLSEILAQVLREMAEFEIDELTCVSSDSSL</sequence>
<dbReference type="InterPro" id="IPR024087">
    <property type="entry name" value="Creatininase-like_sf"/>
</dbReference>
<dbReference type="GO" id="GO:0046872">
    <property type="term" value="F:metal ion binding"/>
    <property type="evidence" value="ECO:0007669"/>
    <property type="project" value="UniProtKB-KW"/>
</dbReference>
<accession>I3E1P9</accession>
<dbReference type="AlphaFoldDB" id="I3E1P9"/>
<dbReference type="STRING" id="997296.PB1_08672"/>
<dbReference type="PATRIC" id="fig|997296.3.peg.1843"/>
<dbReference type="RefSeq" id="WP_003351874.1">
    <property type="nucleotide sequence ID" value="NZ_AFEU01000002.1"/>
</dbReference>